<accession>A0ABR6D824</accession>
<dbReference type="Gene3D" id="3.20.20.70">
    <property type="entry name" value="Aldolase class I"/>
    <property type="match status" value="1"/>
</dbReference>
<feature type="domain" description="NADH:flavin oxidoreductase/NADH oxidase N-terminal" evidence="6">
    <location>
        <begin position="59"/>
        <end position="393"/>
    </location>
</feature>
<keyword evidence="3" id="KW-0288">FMN</keyword>
<evidence type="ECO:0000256" key="5">
    <source>
        <dbReference type="ARBA" id="ARBA00023002"/>
    </source>
</evidence>
<evidence type="ECO:0000313" key="8">
    <source>
        <dbReference type="Proteomes" id="UP000565455"/>
    </source>
</evidence>
<evidence type="ECO:0000256" key="1">
    <source>
        <dbReference type="ARBA" id="ARBA00001917"/>
    </source>
</evidence>
<dbReference type="SUPFAM" id="SSF51395">
    <property type="entry name" value="FMN-linked oxidoreductases"/>
    <property type="match status" value="1"/>
</dbReference>
<dbReference type="PANTHER" id="PTHR43303">
    <property type="entry name" value="NADPH DEHYDROGENASE C23G7.10C-RELATED"/>
    <property type="match status" value="1"/>
</dbReference>
<dbReference type="InterPro" id="IPR001155">
    <property type="entry name" value="OxRdtase_FMN_N"/>
</dbReference>
<dbReference type="PANTHER" id="PTHR43303:SF4">
    <property type="entry name" value="NADPH DEHYDROGENASE C23G7.10C-RELATED"/>
    <property type="match status" value="1"/>
</dbReference>
<protein>
    <submittedName>
        <fullName evidence="7">2,4-dienoyl-CoA reductase-like NADH-dependent reductase (Old Yellow Enzyme family)</fullName>
    </submittedName>
</protein>
<dbReference type="RefSeq" id="WP_236952753.1">
    <property type="nucleotide sequence ID" value="NZ_JACJIM010000001.1"/>
</dbReference>
<organism evidence="7 8">
    <name type="scientific">Methylobacterium fujisawaense</name>
    <dbReference type="NCBI Taxonomy" id="107400"/>
    <lineage>
        <taxon>Bacteria</taxon>
        <taxon>Pseudomonadati</taxon>
        <taxon>Pseudomonadota</taxon>
        <taxon>Alphaproteobacteria</taxon>
        <taxon>Hyphomicrobiales</taxon>
        <taxon>Methylobacteriaceae</taxon>
        <taxon>Methylobacterium</taxon>
    </lineage>
</organism>
<gene>
    <name evidence="7" type="ORF">GGQ91_000855</name>
</gene>
<name>A0ABR6D824_9HYPH</name>
<sequence length="440" mass="48230">MPSKAKGSLGLEQVITGGQLGIRLLVPQLYWLNFEQIARFSGRMFGWTERAWRAGTMSSLFSELRVRDVTLRNRIAVSPMTQFSSPDGLVNDWHLVHLGSKAAGGAALVVVEQAAVSPEGRMSTQCAGIWNDEQGEALARIARFVSTVGAVPGIQLGHTGRRGCVEPPWKGGGHLPEDHPDAWEMIGPSADAFGGVMPRIPRAMTHDDIATVTRQYAEAARRARDAGFQWLEIHCAHGFLLSSFFSPLANRRTDEYGGDFAGRSRLLVEVFEAVRSEWPERLPLSMRFGVTEFAPGGQTIDESVELARLLAPRGLDLVDVSFGGNSGRAQTPWDEEGFMVPAAQRIRKEAGVLTAANWNLADPVFAESIVREGQVDIVMLGRPMLANPHWPVYAAMVLGEARPYDMLPVQFKTWLNKYQRSRVNNGFGHVVADAASKAAE</sequence>
<comment type="caution">
    <text evidence="7">The sequence shown here is derived from an EMBL/GenBank/DDBJ whole genome shotgun (WGS) entry which is preliminary data.</text>
</comment>
<reference evidence="7 8" key="1">
    <citation type="submission" date="2020-08" db="EMBL/GenBank/DDBJ databases">
        <title>Genomic Encyclopedia of Type Strains, Phase IV (KMG-IV): sequencing the most valuable type-strain genomes for metagenomic binning, comparative biology and taxonomic classification.</title>
        <authorList>
            <person name="Goeker M."/>
        </authorList>
    </citation>
    <scope>NUCLEOTIDE SEQUENCE [LARGE SCALE GENOMIC DNA]</scope>
    <source>
        <strain evidence="7 8">DSM 5686</strain>
    </source>
</reference>
<evidence type="ECO:0000259" key="6">
    <source>
        <dbReference type="Pfam" id="PF00724"/>
    </source>
</evidence>
<evidence type="ECO:0000256" key="2">
    <source>
        <dbReference type="ARBA" id="ARBA00022630"/>
    </source>
</evidence>
<dbReference type="GeneID" id="96602621"/>
<comment type="cofactor">
    <cofactor evidence="1">
        <name>FMN</name>
        <dbReference type="ChEBI" id="CHEBI:58210"/>
    </cofactor>
</comment>
<dbReference type="InterPro" id="IPR013785">
    <property type="entry name" value="Aldolase_TIM"/>
</dbReference>
<dbReference type="CDD" id="cd02932">
    <property type="entry name" value="OYE_YqiM_FMN"/>
    <property type="match status" value="1"/>
</dbReference>
<evidence type="ECO:0000256" key="4">
    <source>
        <dbReference type="ARBA" id="ARBA00022857"/>
    </source>
</evidence>
<keyword evidence="2" id="KW-0285">Flavoprotein</keyword>
<dbReference type="Proteomes" id="UP000565455">
    <property type="component" value="Unassembled WGS sequence"/>
</dbReference>
<dbReference type="Pfam" id="PF00724">
    <property type="entry name" value="Oxidored_FMN"/>
    <property type="match status" value="1"/>
</dbReference>
<dbReference type="EMBL" id="JACJIM010000001">
    <property type="protein sequence ID" value="MBA9061494.1"/>
    <property type="molecule type" value="Genomic_DNA"/>
</dbReference>
<evidence type="ECO:0000313" key="7">
    <source>
        <dbReference type="EMBL" id="MBA9061494.1"/>
    </source>
</evidence>
<proteinExistence type="predicted"/>
<keyword evidence="5" id="KW-0560">Oxidoreductase</keyword>
<keyword evidence="8" id="KW-1185">Reference proteome</keyword>
<dbReference type="InterPro" id="IPR044152">
    <property type="entry name" value="YqjM-like"/>
</dbReference>
<evidence type="ECO:0000256" key="3">
    <source>
        <dbReference type="ARBA" id="ARBA00022643"/>
    </source>
</evidence>
<keyword evidence="4" id="KW-0521">NADP</keyword>